<dbReference type="InterPro" id="IPR011583">
    <property type="entry name" value="Chitinase_II/V-like_cat"/>
</dbReference>
<dbReference type="InterPro" id="IPR029070">
    <property type="entry name" value="Chitinase_insertion_sf"/>
</dbReference>
<evidence type="ECO:0000259" key="3">
    <source>
        <dbReference type="PROSITE" id="PS51910"/>
    </source>
</evidence>
<keyword evidence="1" id="KW-0812">Transmembrane</keyword>
<dbReference type="InterPro" id="IPR001223">
    <property type="entry name" value="Glyco_hydro18_cat"/>
</dbReference>
<dbReference type="SMART" id="SM00636">
    <property type="entry name" value="Glyco_18"/>
    <property type="match status" value="1"/>
</dbReference>
<dbReference type="SUPFAM" id="SSF51445">
    <property type="entry name" value="(Trans)glycosidases"/>
    <property type="match status" value="1"/>
</dbReference>
<dbReference type="PROSITE" id="PS51910">
    <property type="entry name" value="GH18_2"/>
    <property type="match status" value="1"/>
</dbReference>
<feature type="transmembrane region" description="Helical" evidence="1">
    <location>
        <begin position="12"/>
        <end position="33"/>
    </location>
</feature>
<dbReference type="InterPro" id="IPR017853">
    <property type="entry name" value="GH"/>
</dbReference>
<keyword evidence="1" id="KW-1133">Transmembrane helix</keyword>
<dbReference type="Gene3D" id="3.10.50.10">
    <property type="match status" value="1"/>
</dbReference>
<dbReference type="Proteomes" id="UP000824024">
    <property type="component" value="Unassembled WGS sequence"/>
</dbReference>
<evidence type="ECO:0000313" key="5">
    <source>
        <dbReference type="Proteomes" id="UP000824024"/>
    </source>
</evidence>
<accession>A0A9D2IGS5</accession>
<dbReference type="Gene3D" id="3.20.20.80">
    <property type="entry name" value="Glycosidases"/>
    <property type="match status" value="1"/>
</dbReference>
<feature type="domain" description="GH18" evidence="3">
    <location>
        <begin position="255"/>
        <end position="572"/>
    </location>
</feature>
<dbReference type="GO" id="GO:0005975">
    <property type="term" value="P:carbohydrate metabolic process"/>
    <property type="evidence" value="ECO:0007669"/>
    <property type="project" value="InterPro"/>
</dbReference>
<dbReference type="EMBL" id="DXCH01000211">
    <property type="protein sequence ID" value="HIZ07798.1"/>
    <property type="molecule type" value="Genomic_DNA"/>
</dbReference>
<dbReference type="InterPro" id="IPR003646">
    <property type="entry name" value="SH3-like_bac-type"/>
</dbReference>
<feature type="domain" description="SH3b" evidence="2">
    <location>
        <begin position="172"/>
        <end position="235"/>
    </location>
</feature>
<protein>
    <submittedName>
        <fullName evidence="4">SH3 domain-containing protein</fullName>
    </submittedName>
</protein>
<dbReference type="PROSITE" id="PS51781">
    <property type="entry name" value="SH3B"/>
    <property type="match status" value="1"/>
</dbReference>
<dbReference type="PANTHER" id="PTHR46066:SF2">
    <property type="entry name" value="CHITINASE DOMAIN-CONTAINING PROTEIN 1"/>
    <property type="match status" value="1"/>
</dbReference>
<organism evidence="4 5">
    <name type="scientific">Candidatus Eubacterium avistercoris</name>
    <dbReference type="NCBI Taxonomy" id="2838567"/>
    <lineage>
        <taxon>Bacteria</taxon>
        <taxon>Bacillati</taxon>
        <taxon>Bacillota</taxon>
        <taxon>Clostridia</taxon>
        <taxon>Eubacteriales</taxon>
        <taxon>Eubacteriaceae</taxon>
        <taxon>Eubacterium</taxon>
    </lineage>
</organism>
<reference evidence="4" key="1">
    <citation type="journal article" date="2021" name="PeerJ">
        <title>Extensive microbial diversity within the chicken gut microbiome revealed by metagenomics and culture.</title>
        <authorList>
            <person name="Gilroy R."/>
            <person name="Ravi A."/>
            <person name="Getino M."/>
            <person name="Pursley I."/>
            <person name="Horton D.L."/>
            <person name="Alikhan N.F."/>
            <person name="Baker D."/>
            <person name="Gharbi K."/>
            <person name="Hall N."/>
            <person name="Watson M."/>
            <person name="Adriaenssens E.M."/>
            <person name="Foster-Nyarko E."/>
            <person name="Jarju S."/>
            <person name="Secka A."/>
            <person name="Antonio M."/>
            <person name="Oren A."/>
            <person name="Chaudhuri R.R."/>
            <person name="La Ragione R."/>
            <person name="Hildebrand F."/>
            <person name="Pallen M.J."/>
        </authorList>
    </citation>
    <scope>NUCLEOTIDE SEQUENCE</scope>
    <source>
        <strain evidence="4">CHK192-9172</strain>
    </source>
</reference>
<proteinExistence type="predicted"/>
<dbReference type="Pfam" id="PF00704">
    <property type="entry name" value="Glyco_hydro_18"/>
    <property type="match status" value="1"/>
</dbReference>
<name>A0A9D2IGS5_9FIRM</name>
<comment type="caution">
    <text evidence="4">The sequence shown here is derived from an EMBL/GenBank/DDBJ whole genome shotgun (WGS) entry which is preliminary data.</text>
</comment>
<keyword evidence="1" id="KW-0472">Membrane</keyword>
<evidence type="ECO:0000313" key="4">
    <source>
        <dbReference type="EMBL" id="HIZ07798.1"/>
    </source>
</evidence>
<gene>
    <name evidence="4" type="ORF">IAA08_07685</name>
</gene>
<dbReference type="Pfam" id="PF08239">
    <property type="entry name" value="SH3_3"/>
    <property type="match status" value="1"/>
</dbReference>
<dbReference type="GO" id="GO:0008061">
    <property type="term" value="F:chitin binding"/>
    <property type="evidence" value="ECO:0007669"/>
    <property type="project" value="InterPro"/>
</dbReference>
<reference evidence="4" key="2">
    <citation type="submission" date="2021-04" db="EMBL/GenBank/DDBJ databases">
        <authorList>
            <person name="Gilroy R."/>
        </authorList>
    </citation>
    <scope>NUCLEOTIDE SEQUENCE</scope>
    <source>
        <strain evidence="4">CHK192-9172</strain>
    </source>
</reference>
<dbReference type="Gene3D" id="2.30.30.40">
    <property type="entry name" value="SH3 Domains"/>
    <property type="match status" value="1"/>
</dbReference>
<dbReference type="AlphaFoldDB" id="A0A9D2IGS5"/>
<evidence type="ECO:0000256" key="1">
    <source>
        <dbReference type="SAM" id="Phobius"/>
    </source>
</evidence>
<sequence length="572" mass="64712">MASQKKSRKAIAILVLLIIIIAVVIILMLTPMMKKYSPSKDPADYASYYGLDSDDAMFVVVNNQRSEINGMYIDGQAYVDYDTVHDKINSRFYWDPEEEILRYTLPDALVSVKGDSAEYTVGQEKKQEAYTICMIKDGTMYMAMDFVKMYTDLRYKYYEDPNRLVVSTEWGELTYTAMKRGTEVREKGGIKSPVLSTVKKGDLVSILETGDKWYKVCTEDGFIGYVREKALGHTQTVVQESTSEPVEYTKISRDHPINLAWHQVTNMTANANIESVLSSAKGVNVISPTWFYLDGDDGSIASLASYDYVNYCHSKDVEVWGLVSNLENTDVDVAKVLNTTSIRDNLVNQLIAAAIQYDLDGINVDFESLSSEVGDGFIQFIRELSLKCNNNGIVLSVDNYVPSEYTTMYQRDEQALFADYVVLMAYDEHYNGSDEGPVASIDFVKKGVEDTLKEVPADQLILGIPFYTRIWEETPSDTQESGYTLSSEAVGMSEVESRLAANGVRTQWLDDEGLYYAEYEKDGKTYKMWIEDQNSIEEKLKVYQDNNLAGVAFWKLGLEKNSIWDTIAKYVD</sequence>
<dbReference type="PANTHER" id="PTHR46066">
    <property type="entry name" value="CHITINASE DOMAIN-CONTAINING PROTEIN 1 FAMILY MEMBER"/>
    <property type="match status" value="1"/>
</dbReference>
<evidence type="ECO:0000259" key="2">
    <source>
        <dbReference type="PROSITE" id="PS51781"/>
    </source>
</evidence>